<dbReference type="AlphaFoldDB" id="A0A7C2BL77"/>
<evidence type="ECO:0000256" key="5">
    <source>
        <dbReference type="ARBA" id="ARBA00023274"/>
    </source>
</evidence>
<dbReference type="GO" id="GO:0019843">
    <property type="term" value="F:rRNA binding"/>
    <property type="evidence" value="ECO:0007669"/>
    <property type="project" value="UniProtKB-UniRule"/>
</dbReference>
<dbReference type="InterPro" id="IPR019926">
    <property type="entry name" value="Ribosomal_uL3_CS"/>
</dbReference>
<protein>
    <recommendedName>
        <fullName evidence="6">Large ribosomal subunit protein uL3</fullName>
    </recommendedName>
</protein>
<dbReference type="Gene3D" id="2.40.30.10">
    <property type="entry name" value="Translation factors"/>
    <property type="match status" value="1"/>
</dbReference>
<evidence type="ECO:0000313" key="8">
    <source>
        <dbReference type="EMBL" id="HEF87408.1"/>
    </source>
</evidence>
<evidence type="ECO:0000256" key="7">
    <source>
        <dbReference type="SAM" id="MobiDB-lite"/>
    </source>
</evidence>
<comment type="subunit">
    <text evidence="6">Part of the 50S ribosomal subunit. Forms a cluster with proteins L14 and L24e.</text>
</comment>
<reference evidence="8" key="1">
    <citation type="journal article" date="2020" name="mSystems">
        <title>Genome- and Community-Level Interaction Insights into Carbon Utilization and Element Cycling Functions of Hydrothermarchaeota in Hydrothermal Sediment.</title>
        <authorList>
            <person name="Zhou Z."/>
            <person name="Liu Y."/>
            <person name="Xu W."/>
            <person name="Pan J."/>
            <person name="Luo Z.H."/>
            <person name="Li M."/>
        </authorList>
    </citation>
    <scope>NUCLEOTIDE SEQUENCE [LARGE SCALE GENOMIC DNA]</scope>
    <source>
        <strain evidence="8">SpSt-23</strain>
    </source>
</reference>
<dbReference type="Pfam" id="PF00297">
    <property type="entry name" value="Ribosomal_L3"/>
    <property type="match status" value="1"/>
</dbReference>
<evidence type="ECO:0000256" key="4">
    <source>
        <dbReference type="ARBA" id="ARBA00022980"/>
    </source>
</evidence>
<dbReference type="InterPro" id="IPR000597">
    <property type="entry name" value="Ribosomal_uL3"/>
</dbReference>
<dbReference type="InterPro" id="IPR045077">
    <property type="entry name" value="L3_arc_euk"/>
</dbReference>
<dbReference type="GO" id="GO:0006412">
    <property type="term" value="P:translation"/>
    <property type="evidence" value="ECO:0007669"/>
    <property type="project" value="UniProtKB-UniRule"/>
</dbReference>
<evidence type="ECO:0000256" key="3">
    <source>
        <dbReference type="ARBA" id="ARBA00022884"/>
    </source>
</evidence>
<dbReference type="GO" id="GO:0003735">
    <property type="term" value="F:structural constituent of ribosome"/>
    <property type="evidence" value="ECO:0007669"/>
    <property type="project" value="InterPro"/>
</dbReference>
<dbReference type="InterPro" id="IPR009000">
    <property type="entry name" value="Transl_B-barrel_sf"/>
</dbReference>
<feature type="region of interest" description="Disordered" evidence="7">
    <location>
        <begin position="291"/>
        <end position="315"/>
    </location>
</feature>
<name>A0A7C2BL77_9CREN</name>
<sequence length="395" mass="43833">MGHRKLHAPRRGSLGVRPRKRAEELTPRIRTWPVKTWAEIVLEKYGKEAEKHGVVSKPVLLGFAAYKAGMTHALMVEDRPHTPFTGKEVFTPVTILDAPPMVILGLRAYGVGEQGGLVSLGEAWRSPVEAVGKAYEEYYSKNPLLTDSVDSVVRKYLQGLRKLNHGLVKPDPTGKYGFKFVETNWEEAFKKVFTGNVVEVRALASTIPVLSGFGKKKPEIVEIKIGGGRIEEIVKYGESILGGLVTVKDVFTEGQFIDVIGVTKGKGFQGVVKRFGVKVLPRWHKHRKGARKIGSRSPAFGTMSEPPQAGQTGFHRRTDYNKRILRIGFNGLEVTPSGGFLHYGLVYGPYLMLKGTVFGPAKRLLILRHPVRPPAWLPIEPPRITYLNLESKQGV</sequence>
<keyword evidence="4 6" id="KW-0689">Ribosomal protein</keyword>
<proteinExistence type="inferred from homology"/>
<dbReference type="PANTHER" id="PTHR11363">
    <property type="entry name" value="60S RIBOSOMAL PROTEIN L3-RELATED"/>
    <property type="match status" value="1"/>
</dbReference>
<accession>A0A7C2BL77</accession>
<dbReference type="HAMAP" id="MF_01325_A">
    <property type="entry name" value="Ribosomal_uL3_A"/>
    <property type="match status" value="1"/>
</dbReference>
<dbReference type="InterPro" id="IPR019928">
    <property type="entry name" value="Ribosomal_uL3_arc"/>
</dbReference>
<dbReference type="PROSITE" id="PS00474">
    <property type="entry name" value="RIBOSOMAL_L3"/>
    <property type="match status" value="1"/>
</dbReference>
<dbReference type="Gene3D" id="4.10.960.10">
    <property type="entry name" value="Ribosomal protein L3, domain 3"/>
    <property type="match status" value="1"/>
</dbReference>
<gene>
    <name evidence="6" type="primary">rpl3</name>
    <name evidence="8" type="ORF">ENP55_03805</name>
</gene>
<comment type="function">
    <text evidence="6">One of the primary rRNA binding proteins, it binds directly near the 3'-end of the 23S rRNA, where it nucleates assembly of the 50S subunit.</text>
</comment>
<comment type="similarity">
    <text evidence="1 6">Belongs to the universal ribosomal protein uL3 family.</text>
</comment>
<keyword evidence="3 6" id="KW-0694">RNA-binding</keyword>
<dbReference type="EMBL" id="DSJT01000022">
    <property type="protein sequence ID" value="HEF87408.1"/>
    <property type="molecule type" value="Genomic_DNA"/>
</dbReference>
<evidence type="ECO:0000256" key="6">
    <source>
        <dbReference type="HAMAP-Rule" id="MF_01325"/>
    </source>
</evidence>
<dbReference type="Gene3D" id="3.30.1430.10">
    <property type="match status" value="1"/>
</dbReference>
<evidence type="ECO:0000256" key="2">
    <source>
        <dbReference type="ARBA" id="ARBA00022730"/>
    </source>
</evidence>
<evidence type="ECO:0000256" key="1">
    <source>
        <dbReference type="ARBA" id="ARBA00006540"/>
    </source>
</evidence>
<dbReference type="PANTHER" id="PTHR11363:SF5">
    <property type="entry name" value="LARGE RIBOSOMAL SUBUNIT PROTEIN UL3"/>
    <property type="match status" value="1"/>
</dbReference>
<comment type="caution">
    <text evidence="8">The sequence shown here is derived from an EMBL/GenBank/DDBJ whole genome shotgun (WGS) entry which is preliminary data.</text>
</comment>
<keyword evidence="2 6" id="KW-0699">rRNA-binding</keyword>
<dbReference type="GO" id="GO:0022625">
    <property type="term" value="C:cytosolic large ribosomal subunit"/>
    <property type="evidence" value="ECO:0007669"/>
    <property type="project" value="TreeGrafter"/>
</dbReference>
<organism evidence="8">
    <name type="scientific">Thermosphaera aggregans</name>
    <dbReference type="NCBI Taxonomy" id="54254"/>
    <lineage>
        <taxon>Archaea</taxon>
        <taxon>Thermoproteota</taxon>
        <taxon>Thermoprotei</taxon>
        <taxon>Desulfurococcales</taxon>
        <taxon>Desulfurococcaceae</taxon>
        <taxon>Thermosphaera</taxon>
    </lineage>
</organism>
<keyword evidence="5 6" id="KW-0687">Ribonucleoprotein</keyword>
<dbReference type="NCBIfam" id="NF003261">
    <property type="entry name" value="PRK04231.1"/>
    <property type="match status" value="1"/>
</dbReference>
<dbReference type="SUPFAM" id="SSF50447">
    <property type="entry name" value="Translation proteins"/>
    <property type="match status" value="1"/>
</dbReference>
<dbReference type="InterPro" id="IPR044892">
    <property type="entry name" value="Ribosomal_L3_dom_3_arc_sf"/>
</dbReference>